<dbReference type="InterPro" id="IPR029058">
    <property type="entry name" value="AB_hydrolase_fold"/>
</dbReference>
<evidence type="ECO:0000259" key="1">
    <source>
        <dbReference type="Pfam" id="PF12697"/>
    </source>
</evidence>
<evidence type="ECO:0000313" key="3">
    <source>
        <dbReference type="Proteomes" id="UP000199111"/>
    </source>
</evidence>
<accession>A0A1I3GF69</accession>
<organism evidence="2 3">
    <name type="scientific">Streptosporangium canum</name>
    <dbReference type="NCBI Taxonomy" id="324952"/>
    <lineage>
        <taxon>Bacteria</taxon>
        <taxon>Bacillati</taxon>
        <taxon>Actinomycetota</taxon>
        <taxon>Actinomycetes</taxon>
        <taxon>Streptosporangiales</taxon>
        <taxon>Streptosporangiaceae</taxon>
        <taxon>Streptosporangium</taxon>
    </lineage>
</organism>
<protein>
    <submittedName>
        <fullName evidence="2">Pimeloyl-ACP methyl ester carboxylesterase</fullName>
    </submittedName>
</protein>
<dbReference type="RefSeq" id="WP_093885420.1">
    <property type="nucleotide sequence ID" value="NZ_FOQY01000002.1"/>
</dbReference>
<name>A0A1I3GF69_9ACTN</name>
<reference evidence="3" key="1">
    <citation type="submission" date="2016-10" db="EMBL/GenBank/DDBJ databases">
        <authorList>
            <person name="Varghese N."/>
            <person name="Submissions S."/>
        </authorList>
    </citation>
    <scope>NUCLEOTIDE SEQUENCE [LARGE SCALE GENOMIC DNA]</scope>
    <source>
        <strain evidence="3">CGMCC 4.2126</strain>
    </source>
</reference>
<dbReference type="Gene3D" id="3.40.50.1820">
    <property type="entry name" value="alpha/beta hydrolase"/>
    <property type="match status" value="1"/>
</dbReference>
<dbReference type="PANTHER" id="PTHR43194">
    <property type="entry name" value="HYDROLASE ALPHA/BETA FOLD FAMILY"/>
    <property type="match status" value="1"/>
</dbReference>
<dbReference type="GO" id="GO:0003824">
    <property type="term" value="F:catalytic activity"/>
    <property type="evidence" value="ECO:0007669"/>
    <property type="project" value="UniProtKB-ARBA"/>
</dbReference>
<gene>
    <name evidence="2" type="ORF">SAMN05216275_10248</name>
</gene>
<keyword evidence="3" id="KW-1185">Reference proteome</keyword>
<sequence>MSTVVSKDGTTLAFDRIGEGPAVILVDGALCHRSSGPNGPLAALLAERFTVYTYDRRGRGDSGDTAPYAVEREVEDLEALIAEAGGSAFVYGISSGAALALEAADRGLAIGRLALYEAPFIVDDSRPPVPRDYRAQISELLAAGRRGDTVKYFMRRAVGLPALVVAMMRFMPAWSGLTAVAHTLAYDAAVVAGTQSGEPLPAGRWASVTLPTLVAVGGKSPGWMHNAMAAVADALPDARHHTLKGQTHIVKPQALAPVLIDFFAGSGQFAGQGADRISAAGLPGGGGQHASGGRSR</sequence>
<dbReference type="AlphaFoldDB" id="A0A1I3GF69"/>
<dbReference type="GeneID" id="96296396"/>
<dbReference type="SUPFAM" id="SSF53474">
    <property type="entry name" value="alpha/beta-Hydrolases"/>
    <property type="match status" value="1"/>
</dbReference>
<dbReference type="PANTHER" id="PTHR43194:SF5">
    <property type="entry name" value="PIMELOYL-[ACYL-CARRIER PROTEIN] METHYL ESTER ESTERASE"/>
    <property type="match status" value="1"/>
</dbReference>
<dbReference type="InterPro" id="IPR000073">
    <property type="entry name" value="AB_hydrolase_1"/>
</dbReference>
<evidence type="ECO:0000313" key="2">
    <source>
        <dbReference type="EMBL" id="SFI22130.1"/>
    </source>
</evidence>
<dbReference type="EMBL" id="FOQY01000002">
    <property type="protein sequence ID" value="SFI22130.1"/>
    <property type="molecule type" value="Genomic_DNA"/>
</dbReference>
<feature type="domain" description="AB hydrolase-1" evidence="1">
    <location>
        <begin position="40"/>
        <end position="249"/>
    </location>
</feature>
<dbReference type="Proteomes" id="UP000199111">
    <property type="component" value="Unassembled WGS sequence"/>
</dbReference>
<proteinExistence type="predicted"/>
<dbReference type="InterPro" id="IPR050228">
    <property type="entry name" value="Carboxylesterase_BioH"/>
</dbReference>
<dbReference type="Pfam" id="PF12697">
    <property type="entry name" value="Abhydrolase_6"/>
    <property type="match status" value="1"/>
</dbReference>